<feature type="region of interest" description="Disordered" evidence="1">
    <location>
        <begin position="224"/>
        <end position="271"/>
    </location>
</feature>
<evidence type="ECO:0000313" key="3">
    <source>
        <dbReference type="Proteomes" id="UP000028045"/>
    </source>
</evidence>
<dbReference type="OrthoDB" id="245563at2759"/>
<evidence type="ECO:0000313" key="2">
    <source>
        <dbReference type="EMBL" id="KEY74707.1"/>
    </source>
</evidence>
<reference evidence="2 3" key="1">
    <citation type="journal article" date="2014" name="BMC Genomics">
        <title>Comparative genome sequencing reveals chemotype-specific gene clusters in the toxigenic black mold Stachybotrys.</title>
        <authorList>
            <person name="Semeiks J."/>
            <person name="Borek D."/>
            <person name="Otwinowski Z."/>
            <person name="Grishin N.V."/>
        </authorList>
    </citation>
    <scope>NUCLEOTIDE SEQUENCE [LARGE SCALE GENOMIC DNA]</scope>
    <source>
        <strain evidence="3">CBS 109288 / IBT 7711</strain>
    </source>
</reference>
<protein>
    <recommendedName>
        <fullName evidence="4">RNase H type-1 domain-containing protein</fullName>
    </recommendedName>
</protein>
<dbReference type="EMBL" id="KL647495">
    <property type="protein sequence ID" value="KEY74707.1"/>
    <property type="molecule type" value="Genomic_DNA"/>
</dbReference>
<organism evidence="2 3">
    <name type="scientific">Stachybotrys chartarum (strain CBS 109288 / IBT 7711)</name>
    <name type="common">Toxic black mold</name>
    <name type="synonym">Stilbospora chartarum</name>
    <dbReference type="NCBI Taxonomy" id="1280523"/>
    <lineage>
        <taxon>Eukaryota</taxon>
        <taxon>Fungi</taxon>
        <taxon>Dikarya</taxon>
        <taxon>Ascomycota</taxon>
        <taxon>Pezizomycotina</taxon>
        <taxon>Sordariomycetes</taxon>
        <taxon>Hypocreomycetidae</taxon>
        <taxon>Hypocreales</taxon>
        <taxon>Stachybotryaceae</taxon>
        <taxon>Stachybotrys</taxon>
    </lineage>
</organism>
<sequence>MAIHPSIRRRLGRLRRRRRNKELEPSLVQASFISYGNGVGNPKSPAGVVLPRRFDPSLSIMHRALRPPAIFHYDAATHTTLLKLHNPARPLPEVQPRSMVVWISGAARNPGSWRARGAWGMYFGPGSKYNAGGCVEHRFAQTRDRAELDSLTAMLFTLRFTILEELPQKPKKLYIVTDCGKLVRSMTEYMDGWLERKGVTKLGEKVPHWHELISVNNFWEEMEDAAVESEAEEDEQEDDDDDDDDGSEEEDEDEDGEYILEVDDDPDVRMRPEPAFTMQMWLVSPNENKEAHALAQRALDDDTEPPVGPSVLMKVKDD</sequence>
<dbReference type="GO" id="GO:0003676">
    <property type="term" value="F:nucleic acid binding"/>
    <property type="evidence" value="ECO:0007669"/>
    <property type="project" value="InterPro"/>
</dbReference>
<evidence type="ECO:0000256" key="1">
    <source>
        <dbReference type="SAM" id="MobiDB-lite"/>
    </source>
</evidence>
<dbReference type="Gene3D" id="3.30.420.10">
    <property type="entry name" value="Ribonuclease H-like superfamily/Ribonuclease H"/>
    <property type="match status" value="1"/>
</dbReference>
<accession>A0A084BAX8</accession>
<proteinExistence type="predicted"/>
<dbReference type="HOGENOM" id="CLU_872029_0_0_1"/>
<name>A0A084BAX8_STACB</name>
<dbReference type="AlphaFoldDB" id="A0A084BAX8"/>
<dbReference type="Proteomes" id="UP000028045">
    <property type="component" value="Unassembled WGS sequence"/>
</dbReference>
<feature type="region of interest" description="Disordered" evidence="1">
    <location>
        <begin position="298"/>
        <end position="318"/>
    </location>
</feature>
<dbReference type="SUPFAM" id="SSF53098">
    <property type="entry name" value="Ribonuclease H-like"/>
    <property type="match status" value="1"/>
</dbReference>
<dbReference type="InterPro" id="IPR036397">
    <property type="entry name" value="RNaseH_sf"/>
</dbReference>
<feature type="compositionally biased region" description="Acidic residues" evidence="1">
    <location>
        <begin position="224"/>
        <end position="266"/>
    </location>
</feature>
<evidence type="ECO:0008006" key="4">
    <source>
        <dbReference type="Google" id="ProtNLM"/>
    </source>
</evidence>
<gene>
    <name evidence="2" type="ORF">S7711_05458</name>
</gene>
<keyword evidence="3" id="KW-1185">Reference proteome</keyword>
<dbReference type="InterPro" id="IPR012337">
    <property type="entry name" value="RNaseH-like_sf"/>
</dbReference>